<dbReference type="InterPro" id="IPR020082">
    <property type="entry name" value="S-Ado-L-homoCys_hydrolase_CS"/>
</dbReference>
<dbReference type="EC" id="3.13.2.1" evidence="5"/>
<accession>A0A6A9UUV5</accession>
<feature type="binding site" evidence="7">
    <location>
        <begin position="264"/>
        <end position="269"/>
    </location>
    <ligand>
        <name>NAD(+)</name>
        <dbReference type="ChEBI" id="CHEBI:57540"/>
    </ligand>
</feature>
<feature type="domain" description="S-adenosyl-L-homocysteine hydrolase NAD binding" evidence="10">
    <location>
        <begin position="233"/>
        <end position="395"/>
    </location>
</feature>
<evidence type="ECO:0000256" key="1">
    <source>
        <dbReference type="ARBA" id="ARBA00007122"/>
    </source>
</evidence>
<dbReference type="EMBL" id="WPCU01000007">
    <property type="protein sequence ID" value="MVA76726.1"/>
    <property type="molecule type" value="Genomic_DNA"/>
</dbReference>
<comment type="pathway">
    <text evidence="5 8">Amino-acid biosynthesis; L-homocysteine biosynthesis; L-homocysteine from S-adenosyl-L-homocysteine: step 1/1.</text>
</comment>
<feature type="binding site" evidence="7">
    <location>
        <position position="396"/>
    </location>
    <ligand>
        <name>NAD(+)</name>
        <dbReference type="ChEBI" id="CHEBI:57540"/>
    </ligand>
</feature>
<evidence type="ECO:0000256" key="5">
    <source>
        <dbReference type="HAMAP-Rule" id="MF_00563"/>
    </source>
</evidence>
<keyword evidence="3 5" id="KW-0378">Hydrolase</keyword>
<dbReference type="SMART" id="SM00997">
    <property type="entry name" value="AdoHcyase_NAD"/>
    <property type="match status" value="1"/>
</dbReference>
<evidence type="ECO:0000256" key="9">
    <source>
        <dbReference type="RuleBase" id="RU004166"/>
    </source>
</evidence>
<evidence type="ECO:0000313" key="11">
    <source>
        <dbReference type="EMBL" id="MVA76726.1"/>
    </source>
</evidence>
<dbReference type="GO" id="GO:0033353">
    <property type="term" value="P:S-adenosylmethionine cycle"/>
    <property type="evidence" value="ECO:0007669"/>
    <property type="project" value="TreeGrafter"/>
</dbReference>
<reference evidence="11 12" key="1">
    <citation type="submission" date="2019-12" db="EMBL/GenBank/DDBJ databases">
        <title>Auraticoccus cholistani sp. nov., an actinomycete isolated from soil of Cholistan desert.</title>
        <authorList>
            <person name="Cheema M.T."/>
        </authorList>
    </citation>
    <scope>NUCLEOTIDE SEQUENCE [LARGE SCALE GENOMIC DNA]</scope>
    <source>
        <strain evidence="11 12">F435</strain>
    </source>
</reference>
<feature type="binding site" evidence="5 6">
    <location>
        <position position="198"/>
    </location>
    <ligand>
        <name>substrate</name>
    </ligand>
</feature>
<dbReference type="PROSITE" id="PS00738">
    <property type="entry name" value="ADOHCYASE_1"/>
    <property type="match status" value="1"/>
</dbReference>
<dbReference type="GO" id="GO:0005829">
    <property type="term" value="C:cytosol"/>
    <property type="evidence" value="ECO:0007669"/>
    <property type="project" value="TreeGrafter"/>
</dbReference>
<dbReference type="InterPro" id="IPR000043">
    <property type="entry name" value="Adenosylhomocysteinase-like"/>
</dbReference>
<dbReference type="PROSITE" id="PS00739">
    <property type="entry name" value="ADOHCYASE_2"/>
    <property type="match status" value="1"/>
</dbReference>
<evidence type="ECO:0000256" key="2">
    <source>
        <dbReference type="ARBA" id="ARBA00022563"/>
    </source>
</evidence>
<evidence type="ECO:0000256" key="3">
    <source>
        <dbReference type="ARBA" id="ARBA00022801"/>
    </source>
</evidence>
<dbReference type="SUPFAM" id="SSF51735">
    <property type="entry name" value="NAD(P)-binding Rossmann-fold domains"/>
    <property type="match status" value="1"/>
</dbReference>
<dbReference type="Proteomes" id="UP000435304">
    <property type="component" value="Unassembled WGS sequence"/>
</dbReference>
<proteinExistence type="inferred from homology"/>
<feature type="binding site" evidence="5 7">
    <location>
        <position position="285"/>
    </location>
    <ligand>
        <name>NAD(+)</name>
        <dbReference type="ChEBI" id="CHEBI:57540"/>
    </ligand>
</feature>
<dbReference type="Gene3D" id="3.40.50.720">
    <property type="entry name" value="NAD(P)-binding Rossmann-like Domain"/>
    <property type="match status" value="1"/>
</dbReference>
<feature type="binding site" evidence="5 7">
    <location>
        <position position="389"/>
    </location>
    <ligand>
        <name>NAD(+)</name>
        <dbReference type="ChEBI" id="CHEBI:57540"/>
    </ligand>
</feature>
<dbReference type="PIRSF" id="PIRSF001109">
    <property type="entry name" value="Ad_hcy_hydrolase"/>
    <property type="match status" value="1"/>
</dbReference>
<dbReference type="GO" id="GO:0004013">
    <property type="term" value="F:adenosylhomocysteinase activity"/>
    <property type="evidence" value="ECO:0007669"/>
    <property type="project" value="UniProtKB-UniRule"/>
</dbReference>
<dbReference type="PANTHER" id="PTHR23420">
    <property type="entry name" value="ADENOSYLHOMOCYSTEINASE"/>
    <property type="match status" value="1"/>
</dbReference>
<dbReference type="RefSeq" id="WP_156610370.1">
    <property type="nucleotide sequence ID" value="NZ_WPCU01000007.1"/>
</dbReference>
<sequence length="498" mass="53501">MDFRVADLSLADFGRTEITLAEHEMPGLMAMRERFGESKPLAGARIAGSLHMTVQTAVLIETLTALGAEVRWASCNIFSTQDHAAAAVVVGDGTPEDPRGVPVFAWKGETLQEYWECAEQALTWPEGEQPTMILDDGGDATLLVHKAVEAIKTGQVSEAAETDPEELRIILELLRRNLAEGRTDWLALASSVVGVSEETTTGVMRLYEMARNDTLLFPAINVNDSVTKSKFDNRYGCRHSLVDGINRATDVLIGGKVAVVCGYGDVGKGCAESLRGQGARVVVTEIDPICALQAAMDGYQVATLDDVVGEADIVITATGNRDVVTAEHMARMKHQAIVGNIGHFDNEIDMAGLAAVEGIQRTTVKPQVDLWRFPDGHGVIVLSEGRLLNLGNATGHPSFVMSNSFTNQVLAQMELWARARGEELPWPAPAGVGVAGSGEQTGAGYPIGVHTLPKHLDEEVARLHLPALGARLTTLTDAQAEYLGVAPTGPFKSEHYRY</sequence>
<dbReference type="AlphaFoldDB" id="A0A6A9UUV5"/>
<comment type="catalytic activity">
    <reaction evidence="5 8">
        <text>S-adenosyl-L-homocysteine + H2O = L-homocysteine + adenosine</text>
        <dbReference type="Rhea" id="RHEA:21708"/>
        <dbReference type="ChEBI" id="CHEBI:15377"/>
        <dbReference type="ChEBI" id="CHEBI:16335"/>
        <dbReference type="ChEBI" id="CHEBI:57856"/>
        <dbReference type="ChEBI" id="CHEBI:58199"/>
        <dbReference type="EC" id="3.13.2.1"/>
    </reaction>
</comment>
<feature type="binding site" evidence="5">
    <location>
        <position position="233"/>
    </location>
    <ligand>
        <name>NAD(+)</name>
        <dbReference type="ChEBI" id="CHEBI:57540"/>
    </ligand>
</feature>
<dbReference type="GO" id="GO:0071269">
    <property type="term" value="P:L-homocysteine biosynthetic process"/>
    <property type="evidence" value="ECO:0007669"/>
    <property type="project" value="UniProtKB-UniRule"/>
</dbReference>
<keyword evidence="2 5" id="KW-0554">One-carbon metabolism</keyword>
<dbReference type="SUPFAM" id="SSF52283">
    <property type="entry name" value="Formate/glycerate dehydrogenase catalytic domain-like"/>
    <property type="match status" value="1"/>
</dbReference>
<feature type="binding site" evidence="5 6">
    <location>
        <position position="232"/>
    </location>
    <ligand>
        <name>substrate</name>
    </ligand>
</feature>
<comment type="cofactor">
    <cofactor evidence="5 7 8">
        <name>NAD(+)</name>
        <dbReference type="ChEBI" id="CHEBI:57540"/>
    </cofactor>
    <text evidence="5 7 8">Binds 1 NAD(+) per subunit.</text>
</comment>
<dbReference type="InterPro" id="IPR042172">
    <property type="entry name" value="Adenosylhomocyst_ase-like_sf"/>
</dbReference>
<feature type="binding site" evidence="5 6">
    <location>
        <position position="53"/>
    </location>
    <ligand>
        <name>substrate</name>
    </ligand>
</feature>
<dbReference type="UniPathway" id="UPA00314">
    <property type="reaction ID" value="UER00076"/>
</dbReference>
<dbReference type="FunFam" id="3.40.50.720:FF:000004">
    <property type="entry name" value="Adenosylhomocysteinase"/>
    <property type="match status" value="1"/>
</dbReference>
<dbReference type="GO" id="GO:0006730">
    <property type="term" value="P:one-carbon metabolic process"/>
    <property type="evidence" value="ECO:0007669"/>
    <property type="project" value="UniProtKB-UniRule"/>
</dbReference>
<comment type="caution">
    <text evidence="11">The sequence shown here is derived from an EMBL/GenBank/DDBJ whole genome shotgun (WGS) entry which is preliminary data.</text>
</comment>
<dbReference type="Pfam" id="PF05221">
    <property type="entry name" value="AdoHcyase"/>
    <property type="match status" value="1"/>
</dbReference>
<feature type="binding site" evidence="5 7">
    <location>
        <begin position="199"/>
        <end position="201"/>
    </location>
    <ligand>
        <name>NAD(+)</name>
        <dbReference type="ChEBI" id="CHEBI:57540"/>
    </ligand>
</feature>
<dbReference type="HAMAP" id="MF_00563">
    <property type="entry name" value="AdoHcyase"/>
    <property type="match status" value="1"/>
</dbReference>
<organism evidence="11 12">
    <name type="scientific">Auraticoccus cholistanensis</name>
    <dbReference type="NCBI Taxonomy" id="2656650"/>
    <lineage>
        <taxon>Bacteria</taxon>
        <taxon>Bacillati</taxon>
        <taxon>Actinomycetota</taxon>
        <taxon>Actinomycetes</taxon>
        <taxon>Propionibacteriales</taxon>
        <taxon>Propionibacteriaceae</taxon>
        <taxon>Auraticoccus</taxon>
    </lineage>
</organism>
<feature type="binding site" evidence="5 6">
    <location>
        <position position="228"/>
    </location>
    <ligand>
        <name>substrate</name>
    </ligand>
</feature>
<dbReference type="InterPro" id="IPR015878">
    <property type="entry name" value="Ado_hCys_hydrolase_NAD-bd"/>
</dbReference>
<feature type="binding site" evidence="5">
    <location>
        <begin position="262"/>
        <end position="267"/>
    </location>
    <ligand>
        <name>NAD(+)</name>
        <dbReference type="ChEBI" id="CHEBI:57540"/>
    </ligand>
</feature>
<feature type="binding site" evidence="5">
    <location>
        <position position="320"/>
    </location>
    <ligand>
        <name>NAD(+)</name>
        <dbReference type="ChEBI" id="CHEBI:57540"/>
    </ligand>
</feature>
<protein>
    <recommendedName>
        <fullName evidence="5">Adenosylhomocysteinase</fullName>
        <ecNumber evidence="5">3.13.2.1</ecNumber>
    </recommendedName>
    <alternativeName>
        <fullName evidence="5">S-adenosyl-L-homocysteine hydrolase</fullName>
        <shortName evidence="5">AdoHcyase</shortName>
    </alternativeName>
</protein>
<feature type="binding site" evidence="5 7">
    <location>
        <begin position="341"/>
        <end position="343"/>
    </location>
    <ligand>
        <name>NAD(+)</name>
        <dbReference type="ChEBI" id="CHEBI:57540"/>
    </ligand>
</feature>
<keyword evidence="5" id="KW-0963">Cytoplasm</keyword>
<comment type="function">
    <text evidence="5">May play a key role in the regulation of the intracellular concentration of adenosylhomocysteine.</text>
</comment>
<comment type="similarity">
    <text evidence="1 5 9">Belongs to the adenosylhomocysteinase family.</text>
</comment>
<keyword evidence="12" id="KW-1185">Reference proteome</keyword>
<evidence type="ECO:0000259" key="10">
    <source>
        <dbReference type="SMART" id="SM00997"/>
    </source>
</evidence>
<dbReference type="SMART" id="SM00996">
    <property type="entry name" value="AdoHcyase"/>
    <property type="match status" value="1"/>
</dbReference>
<keyword evidence="4 5" id="KW-0520">NAD</keyword>
<gene>
    <name evidence="5" type="primary">ahcY</name>
    <name evidence="11" type="ORF">GC722_11930</name>
</gene>
<evidence type="ECO:0000256" key="8">
    <source>
        <dbReference type="RuleBase" id="RU000548"/>
    </source>
</evidence>
<evidence type="ECO:0000256" key="4">
    <source>
        <dbReference type="ARBA" id="ARBA00023027"/>
    </source>
</evidence>
<dbReference type="Pfam" id="PF00670">
    <property type="entry name" value="AdoHcyase_NAD"/>
    <property type="match status" value="1"/>
</dbReference>
<evidence type="ECO:0000256" key="7">
    <source>
        <dbReference type="PIRSR" id="PIRSR001109-2"/>
    </source>
</evidence>
<dbReference type="NCBIfam" id="TIGR00936">
    <property type="entry name" value="ahcY"/>
    <property type="match status" value="1"/>
</dbReference>
<dbReference type="InterPro" id="IPR036291">
    <property type="entry name" value="NAD(P)-bd_dom_sf"/>
</dbReference>
<feature type="binding site" evidence="5 6">
    <location>
        <position position="136"/>
    </location>
    <ligand>
        <name>substrate</name>
    </ligand>
</feature>
<comment type="subcellular location">
    <subcellularLocation>
        <location evidence="5">Cytoplasm</location>
    </subcellularLocation>
</comment>
<evidence type="ECO:0000313" key="12">
    <source>
        <dbReference type="Proteomes" id="UP000435304"/>
    </source>
</evidence>
<dbReference type="PANTHER" id="PTHR23420:SF0">
    <property type="entry name" value="ADENOSYLHOMOCYSTEINASE"/>
    <property type="match status" value="1"/>
</dbReference>
<evidence type="ECO:0000256" key="6">
    <source>
        <dbReference type="PIRSR" id="PIRSR001109-1"/>
    </source>
</evidence>
<dbReference type="Gene3D" id="3.40.50.1480">
    <property type="entry name" value="Adenosylhomocysteinase-like"/>
    <property type="match status" value="1"/>
</dbReference>
<dbReference type="CDD" id="cd00401">
    <property type="entry name" value="SAHH"/>
    <property type="match status" value="1"/>
</dbReference>
<name>A0A6A9UUV5_9ACTN</name>